<dbReference type="EMBL" id="RAYQ01000004">
    <property type="protein sequence ID" value="RKI92841.1"/>
    <property type="molecule type" value="Genomic_DNA"/>
</dbReference>
<feature type="transmembrane region" description="Helical" evidence="1">
    <location>
        <begin position="104"/>
        <end position="137"/>
    </location>
</feature>
<keyword evidence="1" id="KW-0472">Membrane</keyword>
<dbReference type="OrthoDB" id="9803265at2"/>
<reference evidence="2 3" key="1">
    <citation type="submission" date="2018-09" db="EMBL/GenBank/DDBJ databases">
        <title>Murine metabolic-syndrome-specific gut microbial biobank.</title>
        <authorList>
            <person name="Liu C."/>
        </authorList>
    </citation>
    <scope>NUCLEOTIDE SEQUENCE [LARGE SCALE GENOMIC DNA]</scope>
    <source>
        <strain evidence="2 3">0.1xD8-82</strain>
    </source>
</reference>
<proteinExistence type="predicted"/>
<keyword evidence="3" id="KW-1185">Reference proteome</keyword>
<keyword evidence="1" id="KW-1133">Transmembrane helix</keyword>
<dbReference type="Pfam" id="PF16316">
    <property type="entry name" value="DUF4956"/>
    <property type="match status" value="1"/>
</dbReference>
<evidence type="ECO:0000256" key="1">
    <source>
        <dbReference type="SAM" id="Phobius"/>
    </source>
</evidence>
<keyword evidence="1" id="KW-0812">Transmembrane</keyword>
<sequence length="226" mass="25154">MSVKDVIKNSVFESIGVGNGLTIRTVLLILIMACLAGIYIFMVYKLSAKSAFYSKDLNITMAGMPVIVAAIMIAMQSNLLVSLGMVGALSIVRFRNAVKNPVDLLYLFWSISTGIIVGVGLHILGIILCVIMTILLFMLNMIPNVKAPELLVLRSIEKEMNYEELYEIIRGNCKYFKEKARTVKNGESEIIIEISTKSKEKLLRELNDMGQLTQINCLSHDGECRI</sequence>
<feature type="transmembrane region" description="Helical" evidence="1">
    <location>
        <begin position="64"/>
        <end position="92"/>
    </location>
</feature>
<evidence type="ECO:0000313" key="3">
    <source>
        <dbReference type="Proteomes" id="UP000280696"/>
    </source>
</evidence>
<comment type="caution">
    <text evidence="2">The sequence shown here is derived from an EMBL/GenBank/DDBJ whole genome shotgun (WGS) entry which is preliminary data.</text>
</comment>
<gene>
    <name evidence="2" type="ORF">D7V94_05875</name>
</gene>
<accession>A0A3A9AZ83</accession>
<dbReference type="Proteomes" id="UP000280696">
    <property type="component" value="Unassembled WGS sequence"/>
</dbReference>
<evidence type="ECO:0000313" key="2">
    <source>
        <dbReference type="EMBL" id="RKI92841.1"/>
    </source>
</evidence>
<name>A0A3A9AZ83_9FIRM</name>
<dbReference type="AlphaFoldDB" id="A0A3A9AZ83"/>
<dbReference type="InterPro" id="IPR032531">
    <property type="entry name" value="DUF4956"/>
</dbReference>
<dbReference type="RefSeq" id="WP_120467728.1">
    <property type="nucleotide sequence ID" value="NZ_RAYQ01000004.1"/>
</dbReference>
<feature type="transmembrane region" description="Helical" evidence="1">
    <location>
        <begin position="21"/>
        <end position="44"/>
    </location>
</feature>
<organism evidence="2 3">
    <name type="scientific">Parablautia intestinalis</name>
    <dbReference type="NCBI Taxonomy" id="2320100"/>
    <lineage>
        <taxon>Bacteria</taxon>
        <taxon>Bacillati</taxon>
        <taxon>Bacillota</taxon>
        <taxon>Clostridia</taxon>
        <taxon>Lachnospirales</taxon>
        <taxon>Lachnospiraceae</taxon>
        <taxon>Parablautia</taxon>
    </lineage>
</organism>
<protein>
    <submittedName>
        <fullName evidence="2">DUF4956 domain-containing protein</fullName>
    </submittedName>
</protein>